<keyword evidence="2" id="KW-1185">Reference proteome</keyword>
<comment type="caution">
    <text evidence="1">The sequence shown here is derived from an EMBL/GenBank/DDBJ whole genome shotgun (WGS) entry which is preliminary data.</text>
</comment>
<name>A0A6V8HP51_TALPI</name>
<dbReference type="AlphaFoldDB" id="A0A6V8HP51"/>
<gene>
    <name evidence="1" type="ORF">TCE0_060f18811</name>
</gene>
<evidence type="ECO:0000313" key="2">
    <source>
        <dbReference type="Proteomes" id="UP000053095"/>
    </source>
</evidence>
<protein>
    <submittedName>
        <fullName evidence="1">Uncharacterized protein</fullName>
    </submittedName>
</protein>
<dbReference type="Proteomes" id="UP000053095">
    <property type="component" value="Unassembled WGS sequence"/>
</dbReference>
<organism evidence="1 2">
    <name type="scientific">Talaromyces pinophilus</name>
    <name type="common">Penicillium pinophilum</name>
    <dbReference type="NCBI Taxonomy" id="128442"/>
    <lineage>
        <taxon>Eukaryota</taxon>
        <taxon>Fungi</taxon>
        <taxon>Dikarya</taxon>
        <taxon>Ascomycota</taxon>
        <taxon>Pezizomycotina</taxon>
        <taxon>Eurotiomycetes</taxon>
        <taxon>Eurotiomycetidae</taxon>
        <taxon>Eurotiales</taxon>
        <taxon>Trichocomaceae</taxon>
        <taxon>Talaromyces</taxon>
        <taxon>Talaromyces sect. Talaromyces</taxon>
    </lineage>
</organism>
<evidence type="ECO:0000313" key="1">
    <source>
        <dbReference type="EMBL" id="GAM43748.1"/>
    </source>
</evidence>
<dbReference type="EMBL" id="DF933856">
    <property type="protein sequence ID" value="GAM43748.1"/>
    <property type="molecule type" value="Genomic_DNA"/>
</dbReference>
<proteinExistence type="predicted"/>
<sequence>MLVAAHGIFSTYGHPQHEARTQTALLRRKHRAYQSLNEALQRNHQSVPDDVLGGIIMAIITESRLADAKASNAHLLGYEIAVRLRGGLRSIILGSSATQTSHMSHIMPYLACQPVPSESNVDTTTQDFNNFLNFFWGQVGCLGNMRSRNTDPIGDSGPSFMAPLKSRPFIREFLHDTELAGYLQLQLKESLPYMDQSSQFLSLYLIALTVYRLDNSQEVHIEPFLRHLCTVLRSSSTYDGAGNPLLTTQGFLWVVVKAVLDLGDMFYLGQACSQHRAQTIVDAVEALKVFRKMRSFLVRNEVISFLGRSLVTHKTGSEIFWRGGWVQEHDE</sequence>
<reference evidence="2" key="1">
    <citation type="journal article" date="2015" name="Genome Announc.">
        <title>Draft genome sequence of Talaromyces cellulolyticus strain Y-94, a source of lignocellulosic biomass-degrading enzymes.</title>
        <authorList>
            <person name="Fujii T."/>
            <person name="Koike H."/>
            <person name="Sawayama S."/>
            <person name="Yano S."/>
            <person name="Inoue H."/>
        </authorList>
    </citation>
    <scope>NUCLEOTIDE SEQUENCE [LARGE SCALE GENOMIC DNA]</scope>
    <source>
        <strain evidence="2">Y-94</strain>
    </source>
</reference>
<accession>A0A6V8HP51</accession>